<reference evidence="1 2" key="1">
    <citation type="submission" date="2019-05" db="EMBL/GenBank/DDBJ databases">
        <title>Another draft genome of Portunus trituberculatus and its Hox gene families provides insights of decapod evolution.</title>
        <authorList>
            <person name="Jeong J.-H."/>
            <person name="Song I."/>
            <person name="Kim S."/>
            <person name="Choi T."/>
            <person name="Kim D."/>
            <person name="Ryu S."/>
            <person name="Kim W."/>
        </authorList>
    </citation>
    <scope>NUCLEOTIDE SEQUENCE [LARGE SCALE GENOMIC DNA]</scope>
    <source>
        <tissue evidence="1">Muscle</tissue>
    </source>
</reference>
<sequence length="143" mass="15977">MLPFLLVTSASGKDSIRHYSLVHRNIFKTHQQLALLPTLSHCLQGSLPTLSSVNSAHCQFNPLPTRPIKIQPIANSVHFRFGPLLTQPFTNAGPTVSQFRQVRASHDKIQPIAHSAYCHLSPLLIRPITSSPCYCQLFFGFFN</sequence>
<keyword evidence="2" id="KW-1185">Reference proteome</keyword>
<accession>A0A5B7IPT5</accession>
<dbReference type="Proteomes" id="UP000324222">
    <property type="component" value="Unassembled WGS sequence"/>
</dbReference>
<protein>
    <submittedName>
        <fullName evidence="1">Uncharacterized protein</fullName>
    </submittedName>
</protein>
<proteinExistence type="predicted"/>
<dbReference type="AlphaFoldDB" id="A0A5B7IPT5"/>
<organism evidence="1 2">
    <name type="scientific">Portunus trituberculatus</name>
    <name type="common">Swimming crab</name>
    <name type="synonym">Neptunus trituberculatus</name>
    <dbReference type="NCBI Taxonomy" id="210409"/>
    <lineage>
        <taxon>Eukaryota</taxon>
        <taxon>Metazoa</taxon>
        <taxon>Ecdysozoa</taxon>
        <taxon>Arthropoda</taxon>
        <taxon>Crustacea</taxon>
        <taxon>Multicrustacea</taxon>
        <taxon>Malacostraca</taxon>
        <taxon>Eumalacostraca</taxon>
        <taxon>Eucarida</taxon>
        <taxon>Decapoda</taxon>
        <taxon>Pleocyemata</taxon>
        <taxon>Brachyura</taxon>
        <taxon>Eubrachyura</taxon>
        <taxon>Portunoidea</taxon>
        <taxon>Portunidae</taxon>
        <taxon>Portuninae</taxon>
        <taxon>Portunus</taxon>
    </lineage>
</organism>
<evidence type="ECO:0000313" key="1">
    <source>
        <dbReference type="EMBL" id="MPC85872.1"/>
    </source>
</evidence>
<dbReference type="EMBL" id="VSRR010069842">
    <property type="protein sequence ID" value="MPC85872.1"/>
    <property type="molecule type" value="Genomic_DNA"/>
</dbReference>
<comment type="caution">
    <text evidence="1">The sequence shown here is derived from an EMBL/GenBank/DDBJ whole genome shotgun (WGS) entry which is preliminary data.</text>
</comment>
<name>A0A5B7IPT5_PORTR</name>
<evidence type="ECO:0000313" key="2">
    <source>
        <dbReference type="Proteomes" id="UP000324222"/>
    </source>
</evidence>
<gene>
    <name evidence="1" type="ORF">E2C01_080671</name>
</gene>